<dbReference type="PROSITE" id="PS50294">
    <property type="entry name" value="WD_REPEATS_REGION"/>
    <property type="match status" value="2"/>
</dbReference>
<feature type="repeat" description="WD" evidence="3">
    <location>
        <begin position="574"/>
        <end position="615"/>
    </location>
</feature>
<evidence type="ECO:0000256" key="2">
    <source>
        <dbReference type="ARBA" id="ARBA00022737"/>
    </source>
</evidence>
<protein>
    <recommendedName>
        <fullName evidence="9">Small-subunit processome Utp21 domain-containing protein</fullName>
    </recommendedName>
</protein>
<dbReference type="PROSITE" id="PS50082">
    <property type="entry name" value="WD_REPEATS_2"/>
    <property type="match status" value="3"/>
</dbReference>
<dbReference type="InterPro" id="IPR015943">
    <property type="entry name" value="WD40/YVTN_repeat-like_dom_sf"/>
</dbReference>
<proteinExistence type="predicted"/>
<dbReference type="Gene3D" id="2.130.10.10">
    <property type="entry name" value="YVTN repeat-like/Quinoprotein amine dehydrogenase"/>
    <property type="match status" value="2"/>
</dbReference>
<dbReference type="EMBL" id="CAWYQH010000119">
    <property type="protein sequence ID" value="CAK8691483.1"/>
    <property type="molecule type" value="Genomic_DNA"/>
</dbReference>
<dbReference type="Proteomes" id="UP001642483">
    <property type="component" value="Unassembled WGS sequence"/>
</dbReference>
<dbReference type="SMART" id="SM00320">
    <property type="entry name" value="WD40"/>
    <property type="match status" value="10"/>
</dbReference>
<dbReference type="SUPFAM" id="SSF50978">
    <property type="entry name" value="WD40 repeat-like"/>
    <property type="match status" value="2"/>
</dbReference>
<dbReference type="Pfam" id="PF25171">
    <property type="entry name" value="Beta-prop_WDR36-Utp21_1st"/>
    <property type="match status" value="1"/>
</dbReference>
<feature type="repeat" description="WD" evidence="3">
    <location>
        <begin position="272"/>
        <end position="303"/>
    </location>
</feature>
<dbReference type="InterPro" id="IPR007319">
    <property type="entry name" value="WDR36/Utp21_C"/>
</dbReference>
<gene>
    <name evidence="7" type="ORF">CVLEPA_LOCUS24187</name>
</gene>
<keyword evidence="2" id="KW-0677">Repeat</keyword>
<sequence>MTTTVAGGSKIFDAFKALGLHSSHLGHVTRYHQRHEESYVITAVGDVFHTYNCSKFGLCQVSNRHESDIECIAADAFLVYTACGNVVYAYQHNKHVKQTYHGHRKPVHLLLPFGKHLITVDQSSNVRVWHIESGEEFLSIEFSSQTFHITALLHPSTYVNKVLFGSKQGKLQLWNISRNKLVYEFKESKSSPVKTLEQAPAVDVVAIGYESGDIVLYNLRMDVLIMELVQHYGAVTAISFRTDGETIMATGTLSGHICLWDLEEKRLTSLLEDAHSSPVAGLTFLSNQALLISNSVDNSLKMWAFDKNNGDGNLLRERGGHRSSITKVRFYKDTSILSAGNDSTLRLFSSTHPRKDKNLGQASLNRKKARKQSVKLDDGKLPPIVDFAIESAREGQWDGVIAIHHRHPMATTWNVQNGRMGSHKFLHENTSFTKSDNRFRMQKCFVSSVASTACGNFCLVGYNTGHLDLYNIQSGISRGHYFDRSLGQKLAKAHSAVVKGIAIDALNQMTISIGLEGVVKFWRFKEKSLIETTQINVTPSSVELHRGSGMLAIVCDDFSLLVIDIETRKTVRRFSGHSGRINDMTWSADAHWIVTASADCTVRTWDLPSASMVDCFMLDSAVTSLSLSPTSDLLATTHADDVGIYLWSNKSLYSPVFLNALPNSYHPEEVVELPVTLPSTDEEVADVEDKDAVEPDQPNDMMNQLETDLITLSNMPYSKWANVLKLDVIRQRNKPKEPPKAPVNAPFFLPTSSSLNPDFLVEKEAKDHSSKLITTKPLQQFSQFALALLNAEGNYGEVLTTLNKMTLSAVDTEIRTLSPDNGGSAGLMETFLDFVEHHVDSKRDFELIQAYFSMFLTVHTETLANMTNIEDKLSELSRKLDQDRRELSELLNQNMCIVNFIKSATL</sequence>
<keyword evidence="1 3" id="KW-0853">WD repeat</keyword>
<dbReference type="PROSITE" id="PS00678">
    <property type="entry name" value="WD_REPEATS_1"/>
    <property type="match status" value="1"/>
</dbReference>
<feature type="coiled-coil region" evidence="4">
    <location>
        <begin position="866"/>
        <end position="893"/>
    </location>
</feature>
<keyword evidence="8" id="KW-1185">Reference proteome</keyword>
<evidence type="ECO:0000313" key="8">
    <source>
        <dbReference type="Proteomes" id="UP001642483"/>
    </source>
</evidence>
<dbReference type="InterPro" id="IPR036322">
    <property type="entry name" value="WD40_repeat_dom_sf"/>
</dbReference>
<dbReference type="InterPro" id="IPR019775">
    <property type="entry name" value="WD40_repeat_CS"/>
</dbReference>
<evidence type="ECO:0000313" key="7">
    <source>
        <dbReference type="EMBL" id="CAK8691483.1"/>
    </source>
</evidence>
<dbReference type="Pfam" id="PF04192">
    <property type="entry name" value="Utp21"/>
    <property type="match status" value="1"/>
</dbReference>
<evidence type="ECO:0008006" key="9">
    <source>
        <dbReference type="Google" id="ProtNLM"/>
    </source>
</evidence>
<name>A0ABP0GJB2_CLALP</name>
<keyword evidence="4" id="KW-0175">Coiled coil</keyword>
<feature type="domain" description="WDR36/Utp21 N-terminal" evidence="6">
    <location>
        <begin position="40"/>
        <end position="306"/>
    </location>
</feature>
<dbReference type="Pfam" id="PF25168">
    <property type="entry name" value="Beta-prop_WDR36-Utp21_2nd"/>
    <property type="match status" value="1"/>
</dbReference>
<evidence type="ECO:0000256" key="4">
    <source>
        <dbReference type="SAM" id="Coils"/>
    </source>
</evidence>
<dbReference type="PANTHER" id="PTHR22840">
    <property type="entry name" value="WD REPEAT-CONTAINING PROTEIN 36"/>
    <property type="match status" value="1"/>
</dbReference>
<comment type="caution">
    <text evidence="7">The sequence shown here is derived from an EMBL/GenBank/DDBJ whole genome shotgun (WGS) entry which is preliminary data.</text>
</comment>
<evidence type="ECO:0000259" key="5">
    <source>
        <dbReference type="Pfam" id="PF04192"/>
    </source>
</evidence>
<feature type="repeat" description="WD" evidence="3">
    <location>
        <begin position="228"/>
        <end position="270"/>
    </location>
</feature>
<evidence type="ECO:0000256" key="3">
    <source>
        <dbReference type="PROSITE-ProRule" id="PRU00221"/>
    </source>
</evidence>
<evidence type="ECO:0000259" key="6">
    <source>
        <dbReference type="Pfam" id="PF25171"/>
    </source>
</evidence>
<feature type="domain" description="WDR36/Utp21 C-terminal" evidence="5">
    <location>
        <begin position="703"/>
        <end position="902"/>
    </location>
</feature>
<accession>A0ABP0GJB2</accession>
<dbReference type="PANTHER" id="PTHR22840:SF12">
    <property type="entry name" value="WD REPEAT-CONTAINING PROTEIN 36"/>
    <property type="match status" value="1"/>
</dbReference>
<organism evidence="7 8">
    <name type="scientific">Clavelina lepadiformis</name>
    <name type="common">Light-bulb sea squirt</name>
    <name type="synonym">Ascidia lepadiformis</name>
    <dbReference type="NCBI Taxonomy" id="159417"/>
    <lineage>
        <taxon>Eukaryota</taxon>
        <taxon>Metazoa</taxon>
        <taxon>Chordata</taxon>
        <taxon>Tunicata</taxon>
        <taxon>Ascidiacea</taxon>
        <taxon>Aplousobranchia</taxon>
        <taxon>Clavelinidae</taxon>
        <taxon>Clavelina</taxon>
    </lineage>
</organism>
<dbReference type="InterPro" id="IPR059157">
    <property type="entry name" value="WDR36-Utp21_N"/>
</dbReference>
<reference evidence="7 8" key="1">
    <citation type="submission" date="2024-02" db="EMBL/GenBank/DDBJ databases">
        <authorList>
            <person name="Daric V."/>
            <person name="Darras S."/>
        </authorList>
    </citation>
    <scope>NUCLEOTIDE SEQUENCE [LARGE SCALE GENOMIC DNA]</scope>
</reference>
<dbReference type="InterPro" id="IPR001680">
    <property type="entry name" value="WD40_rpt"/>
</dbReference>
<evidence type="ECO:0000256" key="1">
    <source>
        <dbReference type="ARBA" id="ARBA00022574"/>
    </source>
</evidence>